<comment type="similarity">
    <text evidence="1">Belongs to the AB hydrolase superfamily.</text>
</comment>
<feature type="chain" id="PRO_5045514281" evidence="3">
    <location>
        <begin position="35"/>
        <end position="543"/>
    </location>
</feature>
<dbReference type="Gene3D" id="3.40.50.1820">
    <property type="entry name" value="alpha/beta hydrolase"/>
    <property type="match status" value="1"/>
</dbReference>
<dbReference type="Pfam" id="PF08530">
    <property type="entry name" value="PepX_C"/>
    <property type="match status" value="1"/>
</dbReference>
<dbReference type="PANTHER" id="PTHR22946:SF9">
    <property type="entry name" value="POLYKETIDE TRANSFERASE AF380"/>
    <property type="match status" value="1"/>
</dbReference>
<evidence type="ECO:0000313" key="6">
    <source>
        <dbReference type="Proteomes" id="UP000621266"/>
    </source>
</evidence>
<comment type="caution">
    <text evidence="5">The sequence shown here is derived from an EMBL/GenBank/DDBJ whole genome shotgun (WGS) entry which is preliminary data.</text>
</comment>
<dbReference type="RefSeq" id="WP_156205418.1">
    <property type="nucleotide sequence ID" value="NZ_WHPN01000167.1"/>
</dbReference>
<dbReference type="SMART" id="SM00939">
    <property type="entry name" value="PepX_C"/>
    <property type="match status" value="1"/>
</dbReference>
<dbReference type="SUPFAM" id="SSF53474">
    <property type="entry name" value="alpha/beta-Hydrolases"/>
    <property type="match status" value="1"/>
</dbReference>
<sequence>MGHPRKPLRTPTAGLASAAVLAGTAFGFAPAARAAPAPAPAQASVQAPAGSGTAVRAPASVEFVDIPGHGGTRLAANVVTPGGHDGSRRYPLVVLPTSWATPQIEYLAQAKKLADDGYVVLTYNSRGFLQSGGEIEVAGPEDVGDASAVVDWALANTPADPDHIGMAGVSYGAGIGLMAAAHDPRIGAVVALSGWADLIGSIYSGRTQHSQAAGMLTGLGHLTGRPGDELREVMNDFFTSNLDREDEMIAWAKKRSPATFTDRINAGGAAVMLGNAWGDSIFPPNQYADFFERLTGPKRLEFRPGDHATAEATGLLGLPNDVWTNAHRWLDHHLKGVDNGIDRERPVQLKSRSGGAYEGYDSWKDVSARTERIPLPEARRINTNLDSGANGGLVMLSSALDQLLRLSPTASVPLLPRSLAAVWQSERYTAEQRIRGTVKLHTTVTGTASSGTAVAYLYDVGPLGLGKLVTHAPLSWHDRTPGEPFGVDLELFSTAYDVPAGHRLALVVDTVDPLYIEHNPGGAKLTFSSPAADPSHVSVPVRL</sequence>
<dbReference type="InterPro" id="IPR050261">
    <property type="entry name" value="FrsA_esterase"/>
</dbReference>
<keyword evidence="2 5" id="KW-0378">Hydrolase</keyword>
<name>A0ABQ7FLJ7_9ACTN</name>
<dbReference type="InterPro" id="IPR008979">
    <property type="entry name" value="Galactose-bd-like_sf"/>
</dbReference>
<dbReference type="InterPro" id="IPR013736">
    <property type="entry name" value="Xaa-Pro_dipept_C"/>
</dbReference>
<dbReference type="Pfam" id="PF02129">
    <property type="entry name" value="Peptidase_S15"/>
    <property type="match status" value="1"/>
</dbReference>
<keyword evidence="6" id="KW-1185">Reference proteome</keyword>
<gene>
    <name evidence="5" type="ORF">GCU69_07110</name>
</gene>
<feature type="signal peptide" evidence="3">
    <location>
        <begin position="1"/>
        <end position="34"/>
    </location>
</feature>
<dbReference type="InterPro" id="IPR000383">
    <property type="entry name" value="Xaa-Pro-like_dom"/>
</dbReference>
<dbReference type="Gene3D" id="2.60.120.260">
    <property type="entry name" value="Galactose-binding domain-like"/>
    <property type="match status" value="1"/>
</dbReference>
<proteinExistence type="inferred from homology"/>
<evidence type="ECO:0000313" key="5">
    <source>
        <dbReference type="EMBL" id="KAF4409826.1"/>
    </source>
</evidence>
<feature type="domain" description="Xaa-Pro dipeptidyl-peptidase C-terminal" evidence="4">
    <location>
        <begin position="327"/>
        <end position="538"/>
    </location>
</feature>
<dbReference type="PANTHER" id="PTHR22946">
    <property type="entry name" value="DIENELACTONE HYDROLASE DOMAIN-CONTAINING PROTEIN-RELATED"/>
    <property type="match status" value="1"/>
</dbReference>
<evidence type="ECO:0000256" key="3">
    <source>
        <dbReference type="SAM" id="SignalP"/>
    </source>
</evidence>
<keyword evidence="3" id="KW-0732">Signal</keyword>
<evidence type="ECO:0000256" key="1">
    <source>
        <dbReference type="ARBA" id="ARBA00008645"/>
    </source>
</evidence>
<protein>
    <submittedName>
        <fullName evidence="5">Alpha/beta fold hydrolase</fullName>
    </submittedName>
</protein>
<dbReference type="EMBL" id="WHPN01000167">
    <property type="protein sequence ID" value="KAF4409826.1"/>
    <property type="molecule type" value="Genomic_DNA"/>
</dbReference>
<organism evidence="5 6">
    <name type="scientific">Streptomyces lycii</name>
    <dbReference type="NCBI Taxonomy" id="2654337"/>
    <lineage>
        <taxon>Bacteria</taxon>
        <taxon>Bacillati</taxon>
        <taxon>Actinomycetota</taxon>
        <taxon>Actinomycetes</taxon>
        <taxon>Kitasatosporales</taxon>
        <taxon>Streptomycetaceae</taxon>
        <taxon>Streptomyces</taxon>
    </lineage>
</organism>
<dbReference type="SUPFAM" id="SSF49785">
    <property type="entry name" value="Galactose-binding domain-like"/>
    <property type="match status" value="1"/>
</dbReference>
<reference evidence="5 6" key="1">
    <citation type="submission" date="2019-10" db="EMBL/GenBank/DDBJ databases">
        <title>Streptomyces tenebrisbrunneis sp.nov., an endogenous actinomycete isolated from of Lycium ruthenicum.</title>
        <authorList>
            <person name="Ma L."/>
        </authorList>
    </citation>
    <scope>NUCLEOTIDE SEQUENCE [LARGE SCALE GENOMIC DNA]</scope>
    <source>
        <strain evidence="5 6">TRM 66187</strain>
    </source>
</reference>
<evidence type="ECO:0000256" key="2">
    <source>
        <dbReference type="ARBA" id="ARBA00022801"/>
    </source>
</evidence>
<dbReference type="InterPro" id="IPR029058">
    <property type="entry name" value="AB_hydrolase_fold"/>
</dbReference>
<evidence type="ECO:0000259" key="4">
    <source>
        <dbReference type="SMART" id="SM00939"/>
    </source>
</evidence>
<accession>A0ABQ7FLJ7</accession>
<dbReference type="GO" id="GO:0016787">
    <property type="term" value="F:hydrolase activity"/>
    <property type="evidence" value="ECO:0007669"/>
    <property type="project" value="UniProtKB-KW"/>
</dbReference>
<dbReference type="Proteomes" id="UP000621266">
    <property type="component" value="Unassembled WGS sequence"/>
</dbReference>